<dbReference type="PANTHER" id="PTHR36469:SF1">
    <property type="entry name" value="DISTAL MEMBRANE-ARM ASSEMBLY COMPLEX PROTEIN 1"/>
    <property type="match status" value="1"/>
</dbReference>
<evidence type="ECO:0000256" key="1">
    <source>
        <dbReference type="SAM" id="MobiDB-lite"/>
    </source>
</evidence>
<sequence>MKSELSWDTLALALALERSTMSTAPQEPTGGAAAPAPQPGTRFRNCWSCRLVSGGGLILAGAYVFMAARSVMRRGGPTSMGTVAQITFAASLAAWGIVVIADPVGKAQRKDMGTPST</sequence>
<feature type="domain" description="Distal membrane-arm assembly complex protein 1-like" evidence="3">
    <location>
        <begin position="45"/>
        <end position="91"/>
    </location>
</feature>
<accession>A0A9N7V6M0</accession>
<feature type="transmembrane region" description="Helical" evidence="2">
    <location>
        <begin position="83"/>
        <end position="101"/>
    </location>
</feature>
<evidence type="ECO:0000259" key="3">
    <source>
        <dbReference type="Pfam" id="PF15055"/>
    </source>
</evidence>
<keyword evidence="2" id="KW-0472">Membrane</keyword>
<gene>
    <name evidence="4" type="ORF">PLEPLA_LOCUS30792</name>
</gene>
<evidence type="ECO:0000313" key="5">
    <source>
        <dbReference type="Proteomes" id="UP001153269"/>
    </source>
</evidence>
<feature type="compositionally biased region" description="Low complexity" evidence="1">
    <location>
        <begin position="23"/>
        <end position="40"/>
    </location>
</feature>
<organism evidence="4 5">
    <name type="scientific">Pleuronectes platessa</name>
    <name type="common">European plaice</name>
    <dbReference type="NCBI Taxonomy" id="8262"/>
    <lineage>
        <taxon>Eukaryota</taxon>
        <taxon>Metazoa</taxon>
        <taxon>Chordata</taxon>
        <taxon>Craniata</taxon>
        <taxon>Vertebrata</taxon>
        <taxon>Euteleostomi</taxon>
        <taxon>Actinopterygii</taxon>
        <taxon>Neopterygii</taxon>
        <taxon>Teleostei</taxon>
        <taxon>Neoteleostei</taxon>
        <taxon>Acanthomorphata</taxon>
        <taxon>Carangaria</taxon>
        <taxon>Pleuronectiformes</taxon>
        <taxon>Pleuronectoidei</taxon>
        <taxon>Pleuronectidae</taxon>
        <taxon>Pleuronectes</taxon>
    </lineage>
</organism>
<protein>
    <recommendedName>
        <fullName evidence="3">Distal membrane-arm assembly complex protein 1-like domain-containing protein</fullName>
    </recommendedName>
</protein>
<keyword evidence="2" id="KW-0812">Transmembrane</keyword>
<evidence type="ECO:0000313" key="4">
    <source>
        <dbReference type="EMBL" id="CAB1443076.1"/>
    </source>
</evidence>
<dbReference type="Proteomes" id="UP001153269">
    <property type="component" value="Unassembled WGS sequence"/>
</dbReference>
<comment type="caution">
    <text evidence="4">The sequence shown here is derived from an EMBL/GenBank/DDBJ whole genome shotgun (WGS) entry which is preliminary data.</text>
</comment>
<proteinExistence type="predicted"/>
<feature type="region of interest" description="Disordered" evidence="1">
    <location>
        <begin position="21"/>
        <end position="40"/>
    </location>
</feature>
<keyword evidence="2" id="KW-1133">Transmembrane helix</keyword>
<reference evidence="4" key="1">
    <citation type="submission" date="2020-03" db="EMBL/GenBank/DDBJ databases">
        <authorList>
            <person name="Weist P."/>
        </authorList>
    </citation>
    <scope>NUCLEOTIDE SEQUENCE</scope>
</reference>
<dbReference type="InterPro" id="IPR028036">
    <property type="entry name" value="DMAC1-like_dom"/>
</dbReference>
<dbReference type="AlphaFoldDB" id="A0A9N7V6M0"/>
<dbReference type="EMBL" id="CADEAL010003001">
    <property type="protein sequence ID" value="CAB1443076.1"/>
    <property type="molecule type" value="Genomic_DNA"/>
</dbReference>
<name>A0A9N7V6M0_PLEPL</name>
<dbReference type="PANTHER" id="PTHR36469">
    <property type="entry name" value="DISTAL MEMBRANE-ARM ASSEMBLY COMPLEX PROTEIN 1"/>
    <property type="match status" value="1"/>
</dbReference>
<evidence type="ECO:0000256" key="2">
    <source>
        <dbReference type="SAM" id="Phobius"/>
    </source>
</evidence>
<keyword evidence="5" id="KW-1185">Reference proteome</keyword>
<feature type="transmembrane region" description="Helical" evidence="2">
    <location>
        <begin position="51"/>
        <end position="71"/>
    </location>
</feature>
<dbReference type="InterPro" id="IPR053117">
    <property type="entry name" value="DMAC_Protein"/>
</dbReference>
<dbReference type="Pfam" id="PF15055">
    <property type="entry name" value="DMAC1_Dmo2"/>
    <property type="match status" value="1"/>
</dbReference>